<dbReference type="GO" id="GO:0003824">
    <property type="term" value="F:catalytic activity"/>
    <property type="evidence" value="ECO:0007669"/>
    <property type="project" value="InterPro"/>
</dbReference>
<evidence type="ECO:0000256" key="4">
    <source>
        <dbReference type="ARBA" id="ARBA00023014"/>
    </source>
</evidence>
<organism evidence="6 7">
    <name type="scientific">Candidatus Spechtbacteria bacterium RIFCSPHIGHO2_01_FULL_43_30</name>
    <dbReference type="NCBI Taxonomy" id="1802158"/>
    <lineage>
        <taxon>Bacteria</taxon>
        <taxon>Candidatus Spechtiibacteriota</taxon>
    </lineage>
</organism>
<evidence type="ECO:0000256" key="3">
    <source>
        <dbReference type="ARBA" id="ARBA00023004"/>
    </source>
</evidence>
<dbReference type="Proteomes" id="UP000177932">
    <property type="component" value="Unassembled WGS sequence"/>
</dbReference>
<keyword evidence="1" id="KW-0949">S-adenosyl-L-methionine</keyword>
<dbReference type="Pfam" id="PF04055">
    <property type="entry name" value="Radical_SAM"/>
    <property type="match status" value="1"/>
</dbReference>
<proteinExistence type="predicted"/>
<dbReference type="GO" id="GO:0046872">
    <property type="term" value="F:metal ion binding"/>
    <property type="evidence" value="ECO:0007669"/>
    <property type="project" value="UniProtKB-KW"/>
</dbReference>
<dbReference type="InterPro" id="IPR007197">
    <property type="entry name" value="rSAM"/>
</dbReference>
<sequence length="295" mass="33042">MDGIFTIIAGSEVCNARCPFCISKMTQPLGVPLGKPPEVNWRNFHKACHLAQVNGISTVLITGKGEPTLFPSQISDFLVAMNRYDFPLIELQTNGIMMAKKPKEYSQYLKDWYGCGGMTTIAVSIVHYEPEKNRQIYLPYQKDYIDLKALIEFLHGHGLSVRLTCTMLKGFIDSGEEVANLVSFARENKAEQLTIRPVNAPKEEASRNEEVGVLVRRDMMLAEDQIVDIKSMIAGRATLIRTLSYGAQIYDFGGQNLCLSNCLTVEGSSNYVRNFIFFQDGHIRTSWDLPGSIVL</sequence>
<evidence type="ECO:0000256" key="1">
    <source>
        <dbReference type="ARBA" id="ARBA00022691"/>
    </source>
</evidence>
<dbReference type="PANTHER" id="PTHR11228">
    <property type="entry name" value="RADICAL SAM DOMAIN PROTEIN"/>
    <property type="match status" value="1"/>
</dbReference>
<accession>A0A1G2H841</accession>
<reference evidence="6 7" key="1">
    <citation type="journal article" date="2016" name="Nat. Commun.">
        <title>Thousands of microbial genomes shed light on interconnected biogeochemical processes in an aquifer system.</title>
        <authorList>
            <person name="Anantharaman K."/>
            <person name="Brown C.T."/>
            <person name="Hug L.A."/>
            <person name="Sharon I."/>
            <person name="Castelle C.J."/>
            <person name="Probst A.J."/>
            <person name="Thomas B.C."/>
            <person name="Singh A."/>
            <person name="Wilkins M.J."/>
            <person name="Karaoz U."/>
            <person name="Brodie E.L."/>
            <person name="Williams K.H."/>
            <person name="Hubbard S.S."/>
            <person name="Banfield J.F."/>
        </authorList>
    </citation>
    <scope>NUCLEOTIDE SEQUENCE [LARGE SCALE GENOMIC DNA]</scope>
</reference>
<dbReference type="SUPFAM" id="SSF102114">
    <property type="entry name" value="Radical SAM enzymes"/>
    <property type="match status" value="1"/>
</dbReference>
<evidence type="ECO:0000256" key="2">
    <source>
        <dbReference type="ARBA" id="ARBA00022723"/>
    </source>
</evidence>
<dbReference type="InterPro" id="IPR013785">
    <property type="entry name" value="Aldolase_TIM"/>
</dbReference>
<evidence type="ECO:0000313" key="7">
    <source>
        <dbReference type="Proteomes" id="UP000177932"/>
    </source>
</evidence>
<gene>
    <name evidence="6" type="ORF">A2827_00060</name>
</gene>
<evidence type="ECO:0000313" key="6">
    <source>
        <dbReference type="EMBL" id="OGZ58480.1"/>
    </source>
</evidence>
<dbReference type="PANTHER" id="PTHR11228:SF7">
    <property type="entry name" value="PQQA PEPTIDE CYCLASE"/>
    <property type="match status" value="1"/>
</dbReference>
<dbReference type="PROSITE" id="PS51918">
    <property type="entry name" value="RADICAL_SAM"/>
    <property type="match status" value="1"/>
</dbReference>
<dbReference type="InterPro" id="IPR058240">
    <property type="entry name" value="rSAM_sf"/>
</dbReference>
<dbReference type="InterPro" id="IPR050377">
    <property type="entry name" value="Radical_SAM_PqqE_MftC-like"/>
</dbReference>
<keyword evidence="4" id="KW-0411">Iron-sulfur</keyword>
<protein>
    <recommendedName>
        <fullName evidence="5">Radical SAM core domain-containing protein</fullName>
    </recommendedName>
</protein>
<dbReference type="SFLD" id="SFLDS00029">
    <property type="entry name" value="Radical_SAM"/>
    <property type="match status" value="1"/>
</dbReference>
<evidence type="ECO:0000259" key="5">
    <source>
        <dbReference type="PROSITE" id="PS51918"/>
    </source>
</evidence>
<dbReference type="EMBL" id="MHOD01000006">
    <property type="protein sequence ID" value="OGZ58480.1"/>
    <property type="molecule type" value="Genomic_DNA"/>
</dbReference>
<dbReference type="SFLD" id="SFLDG01067">
    <property type="entry name" value="SPASM/twitch_domain_containing"/>
    <property type="match status" value="1"/>
</dbReference>
<name>A0A1G2H841_9BACT</name>
<dbReference type="STRING" id="1802158.A2827_00060"/>
<keyword evidence="3" id="KW-0408">Iron</keyword>
<dbReference type="AlphaFoldDB" id="A0A1G2H841"/>
<keyword evidence="2" id="KW-0479">Metal-binding</keyword>
<feature type="domain" description="Radical SAM core" evidence="5">
    <location>
        <begin position="1"/>
        <end position="236"/>
    </location>
</feature>
<dbReference type="GO" id="GO:0051536">
    <property type="term" value="F:iron-sulfur cluster binding"/>
    <property type="evidence" value="ECO:0007669"/>
    <property type="project" value="UniProtKB-KW"/>
</dbReference>
<dbReference type="CDD" id="cd01335">
    <property type="entry name" value="Radical_SAM"/>
    <property type="match status" value="1"/>
</dbReference>
<dbReference type="Gene3D" id="3.20.20.70">
    <property type="entry name" value="Aldolase class I"/>
    <property type="match status" value="1"/>
</dbReference>
<comment type="caution">
    <text evidence="6">The sequence shown here is derived from an EMBL/GenBank/DDBJ whole genome shotgun (WGS) entry which is preliminary data.</text>
</comment>